<dbReference type="SUPFAM" id="SSF53800">
    <property type="entry name" value="Chelatase"/>
    <property type="match status" value="1"/>
</dbReference>
<reference evidence="3" key="1">
    <citation type="journal article" date="2014" name="Int. J. Syst. Evol. Microbiol.">
        <title>Complete genome sequence of Corynebacterium casei LMG S-19264T (=DSM 44701T), isolated from a smear-ripened cheese.</title>
        <authorList>
            <consortium name="US DOE Joint Genome Institute (JGI-PGF)"/>
            <person name="Walter F."/>
            <person name="Albersmeier A."/>
            <person name="Kalinowski J."/>
            <person name="Ruckert C."/>
        </authorList>
    </citation>
    <scope>NUCLEOTIDE SEQUENCE</scope>
    <source>
        <strain evidence="3">CGMCC 1.15085</strain>
    </source>
</reference>
<evidence type="ECO:0000313" key="3">
    <source>
        <dbReference type="EMBL" id="GGB29301.1"/>
    </source>
</evidence>
<dbReference type="Pfam" id="PF01903">
    <property type="entry name" value="CbiX"/>
    <property type="match status" value="2"/>
</dbReference>
<dbReference type="GO" id="GO:0016829">
    <property type="term" value="F:lyase activity"/>
    <property type="evidence" value="ECO:0007669"/>
    <property type="project" value="UniProtKB-KW"/>
</dbReference>
<dbReference type="Gene3D" id="3.40.50.1400">
    <property type="match status" value="2"/>
</dbReference>
<evidence type="ECO:0000256" key="1">
    <source>
        <dbReference type="ARBA" id="ARBA00022723"/>
    </source>
</evidence>
<dbReference type="EMBL" id="BMHI01000003">
    <property type="protein sequence ID" value="GGB29301.1"/>
    <property type="molecule type" value="Genomic_DNA"/>
</dbReference>
<dbReference type="Proteomes" id="UP000636793">
    <property type="component" value="Unassembled WGS sequence"/>
</dbReference>
<evidence type="ECO:0000313" key="4">
    <source>
        <dbReference type="Proteomes" id="UP000636793"/>
    </source>
</evidence>
<evidence type="ECO:0000256" key="2">
    <source>
        <dbReference type="ARBA" id="ARBA00023239"/>
    </source>
</evidence>
<sequence length="220" mass="22868">MLVAHGTDSPSGQATVTSLRDAVAELVPEAQVVDAYVDVQQPRLQQVVDSLVQQRIPTVIVPALLSTGYHVEVDIERAVARSELVTATPPLGPHPILAEILADRLHEAGVPPEQAVVLAAAGSSRATGVAAVRQQAEMLAALRPGTATAAFISAAQPSVEDSLVAVRAEGGKAAVAAYLLGHGVFHDRLRSHDAVVSEPIGADPRLAELVRLRYVGATDG</sequence>
<name>A0A916T388_9MICO</name>
<dbReference type="GO" id="GO:0046872">
    <property type="term" value="F:metal ion binding"/>
    <property type="evidence" value="ECO:0007669"/>
    <property type="project" value="UniProtKB-KW"/>
</dbReference>
<protein>
    <submittedName>
        <fullName evidence="3">Cobalamin biosynthesis protein CbiX</fullName>
    </submittedName>
</protein>
<dbReference type="InterPro" id="IPR050963">
    <property type="entry name" value="Sirohydro_Cobaltochel/CbiX"/>
</dbReference>
<dbReference type="PANTHER" id="PTHR33542:SF5">
    <property type="entry name" value="FERROCHELATASE CHE1"/>
    <property type="match status" value="1"/>
</dbReference>
<dbReference type="InterPro" id="IPR002762">
    <property type="entry name" value="CbiX-like"/>
</dbReference>
<dbReference type="PANTHER" id="PTHR33542">
    <property type="entry name" value="SIROHYDROCHLORIN FERROCHELATASE, CHLOROPLASTIC"/>
    <property type="match status" value="1"/>
</dbReference>
<accession>A0A916T388</accession>
<organism evidence="3 4">
    <name type="scientific">Flexivirga endophytica</name>
    <dbReference type="NCBI Taxonomy" id="1849103"/>
    <lineage>
        <taxon>Bacteria</taxon>
        <taxon>Bacillati</taxon>
        <taxon>Actinomycetota</taxon>
        <taxon>Actinomycetes</taxon>
        <taxon>Micrococcales</taxon>
        <taxon>Dermacoccaceae</taxon>
        <taxon>Flexivirga</taxon>
    </lineage>
</organism>
<dbReference type="AlphaFoldDB" id="A0A916T388"/>
<comment type="caution">
    <text evidence="3">The sequence shown here is derived from an EMBL/GenBank/DDBJ whole genome shotgun (WGS) entry which is preliminary data.</text>
</comment>
<keyword evidence="1" id="KW-0479">Metal-binding</keyword>
<keyword evidence="2" id="KW-0456">Lyase</keyword>
<proteinExistence type="predicted"/>
<gene>
    <name evidence="3" type="ORF">GCM10011492_19590</name>
</gene>
<dbReference type="CDD" id="cd03416">
    <property type="entry name" value="CbiX_SirB_N"/>
    <property type="match status" value="1"/>
</dbReference>
<reference evidence="3" key="2">
    <citation type="submission" date="2020-09" db="EMBL/GenBank/DDBJ databases">
        <authorList>
            <person name="Sun Q."/>
            <person name="Zhou Y."/>
        </authorList>
    </citation>
    <scope>NUCLEOTIDE SEQUENCE</scope>
    <source>
        <strain evidence="3">CGMCC 1.15085</strain>
    </source>
</reference>
<keyword evidence="4" id="KW-1185">Reference proteome</keyword>